<protein>
    <submittedName>
        <fullName evidence="3">Uncharacterized protein</fullName>
    </submittedName>
</protein>
<feature type="compositionally biased region" description="Basic residues" evidence="2">
    <location>
        <begin position="675"/>
        <end position="684"/>
    </location>
</feature>
<feature type="compositionally biased region" description="Basic and acidic residues" evidence="2">
    <location>
        <begin position="306"/>
        <end position="362"/>
    </location>
</feature>
<feature type="coiled-coil region" evidence="1">
    <location>
        <begin position="529"/>
        <end position="618"/>
    </location>
</feature>
<dbReference type="AlphaFoldDB" id="A0A7S2XQV9"/>
<evidence type="ECO:0000313" key="3">
    <source>
        <dbReference type="EMBL" id="CAD9822037.1"/>
    </source>
</evidence>
<feature type="coiled-coil region" evidence="1">
    <location>
        <begin position="240"/>
        <end position="274"/>
    </location>
</feature>
<feature type="coiled-coil region" evidence="1">
    <location>
        <begin position="174"/>
        <end position="201"/>
    </location>
</feature>
<name>A0A7S2XQV9_9STRA</name>
<dbReference type="EMBL" id="HBHQ01020587">
    <property type="protein sequence ID" value="CAD9822037.1"/>
    <property type="molecule type" value="Transcribed_RNA"/>
</dbReference>
<evidence type="ECO:0000256" key="2">
    <source>
        <dbReference type="SAM" id="MobiDB-lite"/>
    </source>
</evidence>
<reference evidence="3" key="1">
    <citation type="submission" date="2021-01" db="EMBL/GenBank/DDBJ databases">
        <authorList>
            <person name="Corre E."/>
            <person name="Pelletier E."/>
            <person name="Niang G."/>
            <person name="Scheremetjew M."/>
            <person name="Finn R."/>
            <person name="Kale V."/>
            <person name="Holt S."/>
            <person name="Cochrane G."/>
            <person name="Meng A."/>
            <person name="Brown T."/>
            <person name="Cohen L."/>
        </authorList>
    </citation>
    <scope>NUCLEOTIDE SEQUENCE</scope>
    <source>
        <strain evidence="3">CCMP2084</strain>
    </source>
</reference>
<keyword evidence="1" id="KW-0175">Coiled coil</keyword>
<organism evidence="3">
    <name type="scientific">Attheya septentrionalis</name>
    <dbReference type="NCBI Taxonomy" id="420275"/>
    <lineage>
        <taxon>Eukaryota</taxon>
        <taxon>Sar</taxon>
        <taxon>Stramenopiles</taxon>
        <taxon>Ochrophyta</taxon>
        <taxon>Bacillariophyta</taxon>
        <taxon>Coscinodiscophyceae</taxon>
        <taxon>Chaetocerotophycidae</taxon>
        <taxon>Chaetocerotales</taxon>
        <taxon>Attheyaceae</taxon>
        <taxon>Attheya</taxon>
    </lineage>
</organism>
<evidence type="ECO:0000256" key="1">
    <source>
        <dbReference type="SAM" id="Coils"/>
    </source>
</evidence>
<sequence>MSTRSIITMDDASTTSFGTSDSLANVKTSAALIDRSRSLVSEILAGPRNGRSSRSSSNILGIPIGFEVYDDDVETIRSVEEMRDALIKVQGDHKQTQLKYLAERAEVKYKEKNMIKLAKHLNVMSRVLESKDKDLKKMNKVENKRQTEMVEVRIQLRNEISSSSSKESALEKALKESQEQVVLAETSRDELSERVAQLEADSLSISRSLAEREAEGSSFQKHLKQNDSTSSQHQAKDLECDKLRAQLDTEKAKAAELSSKVDTQNSQIEKLQAQVGESGKNENKHLAAVAPLTLDNESLLSSKSKKTSEIVAHENEVKDSNDKARKDEAEIMSKDAKFVKSSSRNDERDSKDQSELEKMKISNAELKRELRAKKTAMDKHTAESLRMSKVNNARDSRHQQDLDDIQRINEQLKLSLEATAVRAALANKDRDSYRLRSSNHTVPLFEKLKTEEELKDALRSQHMTIRNCRADMDTMTKKHNDEIRRLNLKLNERDSLIHKLKDEIALLRSMEAGHNMQPFSQEISLNTEIASMRIQLDNQKYEMRKLKEERSNILREHRALAPINEEVEQMRKEKVTMTKKLEALRADARNGCGHQDEISELKKDVRAKHRELVKLRAMERSGFSPRNGGSNSSLGAYTQGKPWFPSARSVTSPNTDFNPNKVFEHLYKTETVSSRYKKTVRPKKEHSDPTGMNISLSLKSPSTDSMNL</sequence>
<feature type="region of interest" description="Disordered" evidence="2">
    <location>
        <begin position="216"/>
        <end position="235"/>
    </location>
</feature>
<feature type="region of interest" description="Disordered" evidence="2">
    <location>
        <begin position="674"/>
        <end position="708"/>
    </location>
</feature>
<proteinExistence type="predicted"/>
<feature type="compositionally biased region" description="Polar residues" evidence="2">
    <location>
        <begin position="690"/>
        <end position="708"/>
    </location>
</feature>
<accession>A0A7S2XQV9</accession>
<feature type="region of interest" description="Disordered" evidence="2">
    <location>
        <begin position="300"/>
        <end position="362"/>
    </location>
</feature>
<gene>
    <name evidence="3" type="ORF">ASEP1449_LOCUS13871</name>
</gene>